<organism evidence="1 2">
    <name type="scientific">Lentzea flava</name>
    <dbReference type="NCBI Taxonomy" id="103732"/>
    <lineage>
        <taxon>Bacteria</taxon>
        <taxon>Bacillati</taxon>
        <taxon>Actinomycetota</taxon>
        <taxon>Actinomycetes</taxon>
        <taxon>Pseudonocardiales</taxon>
        <taxon>Pseudonocardiaceae</taxon>
        <taxon>Lentzea</taxon>
    </lineage>
</organism>
<evidence type="ECO:0000313" key="1">
    <source>
        <dbReference type="EMBL" id="GGU60304.1"/>
    </source>
</evidence>
<evidence type="ECO:0000313" key="2">
    <source>
        <dbReference type="Proteomes" id="UP000649573"/>
    </source>
</evidence>
<name>A0ABQ2UZ06_9PSEU</name>
<dbReference type="InterPro" id="IPR036628">
    <property type="entry name" value="Clp_N_dom_sf"/>
</dbReference>
<reference evidence="2" key="1">
    <citation type="journal article" date="2019" name="Int. J. Syst. Evol. Microbiol.">
        <title>The Global Catalogue of Microorganisms (GCM) 10K type strain sequencing project: providing services to taxonomists for standard genome sequencing and annotation.</title>
        <authorList>
            <consortium name="The Broad Institute Genomics Platform"/>
            <consortium name="The Broad Institute Genome Sequencing Center for Infectious Disease"/>
            <person name="Wu L."/>
            <person name="Ma J."/>
        </authorList>
    </citation>
    <scope>NUCLEOTIDE SEQUENCE [LARGE SCALE GENOMIC DNA]</scope>
    <source>
        <strain evidence="2">JCM 3296</strain>
    </source>
</reference>
<evidence type="ECO:0008006" key="3">
    <source>
        <dbReference type="Google" id="ProtNLM"/>
    </source>
</evidence>
<sequence>MADWPSRVAGRHKRADRAVPSVERMAWTPSWQVLKVLADAVRQASRLESGVVGTEHLLIALADSIGRGRRLGVKSVRAQAMAGDWTGDEGGAAESDPDVIALMRTAHHHTHLESVLPVSRALDGCVRAAIAEAGDGVLTTTHLAVALLSLPSGRAADLFGVLRVDVEATIEAVRKAAEPEDAPAVWLLRQAGALVGESGSGTLRWLTRFFLRRQSTGGPVLNVVRMEAKRLAVAAGRQETAADLVAAVLAVDHQLTAAGRRLRPEFSSGGAAALRAAGVDPAALPAATGAGIERFIEGAKLVAARRGDDVVGTAHLVVAVRDDLLDPVGRALRGLAVET</sequence>
<proteinExistence type="predicted"/>
<dbReference type="Proteomes" id="UP000649573">
    <property type="component" value="Unassembled WGS sequence"/>
</dbReference>
<dbReference type="SUPFAM" id="SSF81923">
    <property type="entry name" value="Double Clp-N motif"/>
    <property type="match status" value="1"/>
</dbReference>
<comment type="caution">
    <text evidence="1">The sequence shown here is derived from an EMBL/GenBank/DDBJ whole genome shotgun (WGS) entry which is preliminary data.</text>
</comment>
<accession>A0ABQ2UZ06</accession>
<keyword evidence="2" id="KW-1185">Reference proteome</keyword>
<dbReference type="EMBL" id="BMRE01000033">
    <property type="protein sequence ID" value="GGU60304.1"/>
    <property type="molecule type" value="Genomic_DNA"/>
</dbReference>
<protein>
    <recommendedName>
        <fullName evidence="3">Clp amino terminal domain-containing protein, pathogenicity island component</fullName>
    </recommendedName>
</protein>
<dbReference type="Gene3D" id="1.10.1780.10">
    <property type="entry name" value="Clp, N-terminal domain"/>
    <property type="match status" value="1"/>
</dbReference>
<gene>
    <name evidence="1" type="ORF">GCM10010178_60610</name>
</gene>